<protein>
    <submittedName>
        <fullName evidence="1">Uncharacterized protein</fullName>
    </submittedName>
</protein>
<keyword evidence="2" id="KW-1185">Reference proteome</keyword>
<proteinExistence type="predicted"/>
<reference evidence="1 2" key="1">
    <citation type="submission" date="2021-03" db="EMBL/GenBank/DDBJ databases">
        <title>Sequencing the genomes of 1000 actinobacteria strains.</title>
        <authorList>
            <person name="Klenk H.-P."/>
        </authorList>
    </citation>
    <scope>NUCLEOTIDE SEQUENCE [LARGE SCALE GENOMIC DNA]</scope>
    <source>
        <strain evidence="1 2">DSM 15797</strain>
    </source>
</reference>
<evidence type="ECO:0000313" key="1">
    <source>
        <dbReference type="EMBL" id="MBP2388748.1"/>
    </source>
</evidence>
<name>A0ABS4XKF8_9MICC</name>
<organism evidence="1 2">
    <name type="scientific">Paeniglutamicibacter kerguelensis</name>
    <dbReference type="NCBI Taxonomy" id="254788"/>
    <lineage>
        <taxon>Bacteria</taxon>
        <taxon>Bacillati</taxon>
        <taxon>Actinomycetota</taxon>
        <taxon>Actinomycetes</taxon>
        <taxon>Micrococcales</taxon>
        <taxon>Micrococcaceae</taxon>
        <taxon>Paeniglutamicibacter</taxon>
    </lineage>
</organism>
<accession>A0ABS4XKF8</accession>
<sequence>MEVECTPPGQRWPEWTKRVNNSRELIEPLLGAEFQGDLKRTVLRDYDGGLYKWQSLFTEDVI</sequence>
<evidence type="ECO:0000313" key="2">
    <source>
        <dbReference type="Proteomes" id="UP001296993"/>
    </source>
</evidence>
<comment type="caution">
    <text evidence="1">The sequence shown here is derived from an EMBL/GenBank/DDBJ whole genome shotgun (WGS) entry which is preliminary data.</text>
</comment>
<dbReference type="EMBL" id="JAGIOF010000004">
    <property type="protein sequence ID" value="MBP2388748.1"/>
    <property type="molecule type" value="Genomic_DNA"/>
</dbReference>
<gene>
    <name evidence="1" type="ORF">JOF47_004321</name>
</gene>
<dbReference type="Proteomes" id="UP001296993">
    <property type="component" value="Unassembled WGS sequence"/>
</dbReference>